<dbReference type="Proteomes" id="UP000799424">
    <property type="component" value="Unassembled WGS sequence"/>
</dbReference>
<feature type="region of interest" description="Disordered" evidence="2">
    <location>
        <begin position="291"/>
        <end position="398"/>
    </location>
</feature>
<dbReference type="Gene3D" id="3.30.160.60">
    <property type="entry name" value="Classic Zinc Finger"/>
    <property type="match status" value="1"/>
</dbReference>
<keyword evidence="1" id="KW-0479">Metal-binding</keyword>
<dbReference type="InterPro" id="IPR013087">
    <property type="entry name" value="Znf_C2H2_type"/>
</dbReference>
<evidence type="ECO:0000256" key="3">
    <source>
        <dbReference type="SAM" id="Phobius"/>
    </source>
</evidence>
<feature type="compositionally biased region" description="Low complexity" evidence="2">
    <location>
        <begin position="309"/>
        <end position="318"/>
    </location>
</feature>
<evidence type="ECO:0000256" key="2">
    <source>
        <dbReference type="SAM" id="MobiDB-lite"/>
    </source>
</evidence>
<proteinExistence type="predicted"/>
<accession>A0A6A6ZKD9</accession>
<dbReference type="GO" id="GO:0008270">
    <property type="term" value="F:zinc ion binding"/>
    <property type="evidence" value="ECO:0007669"/>
    <property type="project" value="UniProtKB-KW"/>
</dbReference>
<keyword evidence="1" id="KW-0863">Zinc-finger</keyword>
<evidence type="ECO:0000313" key="5">
    <source>
        <dbReference type="EMBL" id="KAF2821551.1"/>
    </source>
</evidence>
<feature type="compositionally biased region" description="Polar residues" evidence="2">
    <location>
        <begin position="377"/>
        <end position="398"/>
    </location>
</feature>
<keyword evidence="3" id="KW-0472">Membrane</keyword>
<dbReference type="AlphaFoldDB" id="A0A6A6ZKD9"/>
<feature type="compositionally biased region" description="Polar residues" evidence="2">
    <location>
        <begin position="319"/>
        <end position="334"/>
    </location>
</feature>
<feature type="domain" description="C2H2-type" evidence="4">
    <location>
        <begin position="567"/>
        <end position="591"/>
    </location>
</feature>
<dbReference type="InterPro" id="IPR036236">
    <property type="entry name" value="Znf_C2H2_sf"/>
</dbReference>
<name>A0A6A6ZKD9_9PLEO</name>
<keyword evidence="1" id="KW-0862">Zinc</keyword>
<evidence type="ECO:0000313" key="6">
    <source>
        <dbReference type="Proteomes" id="UP000799424"/>
    </source>
</evidence>
<dbReference type="EMBL" id="MU006237">
    <property type="protein sequence ID" value="KAF2821551.1"/>
    <property type="molecule type" value="Genomic_DNA"/>
</dbReference>
<protein>
    <recommendedName>
        <fullName evidence="4">C2H2-type domain-containing protein</fullName>
    </recommendedName>
</protein>
<gene>
    <name evidence="5" type="ORF">CC86DRAFT_470741</name>
</gene>
<dbReference type="PROSITE" id="PS50157">
    <property type="entry name" value="ZINC_FINGER_C2H2_2"/>
    <property type="match status" value="2"/>
</dbReference>
<dbReference type="OrthoDB" id="3798762at2759"/>
<feature type="transmembrane region" description="Helical" evidence="3">
    <location>
        <begin position="151"/>
        <end position="175"/>
    </location>
</feature>
<keyword evidence="3" id="KW-0812">Transmembrane</keyword>
<evidence type="ECO:0000256" key="1">
    <source>
        <dbReference type="PROSITE-ProRule" id="PRU00042"/>
    </source>
</evidence>
<keyword evidence="6" id="KW-1185">Reference proteome</keyword>
<dbReference type="SUPFAM" id="SSF57667">
    <property type="entry name" value="beta-beta-alpha zinc fingers"/>
    <property type="match status" value="1"/>
</dbReference>
<organism evidence="5 6">
    <name type="scientific">Ophiobolus disseminans</name>
    <dbReference type="NCBI Taxonomy" id="1469910"/>
    <lineage>
        <taxon>Eukaryota</taxon>
        <taxon>Fungi</taxon>
        <taxon>Dikarya</taxon>
        <taxon>Ascomycota</taxon>
        <taxon>Pezizomycotina</taxon>
        <taxon>Dothideomycetes</taxon>
        <taxon>Pleosporomycetidae</taxon>
        <taxon>Pleosporales</taxon>
        <taxon>Pleosporineae</taxon>
        <taxon>Phaeosphaeriaceae</taxon>
        <taxon>Ophiobolus</taxon>
    </lineage>
</organism>
<keyword evidence="3" id="KW-1133">Transmembrane helix</keyword>
<feature type="region of interest" description="Disordered" evidence="2">
    <location>
        <begin position="472"/>
        <end position="493"/>
    </location>
</feature>
<sequence>MSYLHFQKPSPGPYIIGREFVQETHNVVGFDSEKDDFVLCSRGYTLVRNFVPITYPEIRCATDIEAPSLASRSPKHVSRRNRKSGRGNVLATKHFPPLPVHQQHTTNSNCSNALISDNDVMLTSHDGLRADVSSHTVYPHFHFADSIDRRFLSIVIMSCVSVAFVLIASVCYLMWLCSRRRKKASSNEEFDSASWPDTDNNTDAFGAVLRLAQHPISGIRHAASQGFESRSDTEIVSALLDNIKRPDPGDLYVTGSCDFEDLTVALGGSFERGKRDDMDDIRTIEPWRLNDPNDLQLCMSEPRGESSRSSDSTITASTVRFSTPHSSTEAQSPGISIECSFESRTDTGVGWPGGSRSNSPHAGTHEFDDTEQEDSESTLSTNSINNETHISDDCSGSANTTDICYDPADLPTTPLSYNKGKSPALLPTTSYSESIHHILLTAGPVVVFTQTIEPCSRPEPSAKPTLAKLATLQAQENDTETSERSPLHGHRTRPETQAILPATQPTHPCPHCLTPLPTPGKLRDHINRKHNRRFPCIICAEAFHLRVDLKRHQQTVHEERFPGAGMFLCGKGCGKGFRRRDHALRHGRGCV</sequence>
<evidence type="ECO:0000259" key="4">
    <source>
        <dbReference type="PROSITE" id="PS50157"/>
    </source>
</evidence>
<reference evidence="5" key="1">
    <citation type="journal article" date="2020" name="Stud. Mycol.">
        <title>101 Dothideomycetes genomes: a test case for predicting lifestyles and emergence of pathogens.</title>
        <authorList>
            <person name="Haridas S."/>
            <person name="Albert R."/>
            <person name="Binder M."/>
            <person name="Bloem J."/>
            <person name="Labutti K."/>
            <person name="Salamov A."/>
            <person name="Andreopoulos B."/>
            <person name="Baker S."/>
            <person name="Barry K."/>
            <person name="Bills G."/>
            <person name="Bluhm B."/>
            <person name="Cannon C."/>
            <person name="Castanera R."/>
            <person name="Culley D."/>
            <person name="Daum C."/>
            <person name="Ezra D."/>
            <person name="Gonzalez J."/>
            <person name="Henrissat B."/>
            <person name="Kuo A."/>
            <person name="Liang C."/>
            <person name="Lipzen A."/>
            <person name="Lutzoni F."/>
            <person name="Magnuson J."/>
            <person name="Mondo S."/>
            <person name="Nolan M."/>
            <person name="Ohm R."/>
            <person name="Pangilinan J."/>
            <person name="Park H.-J."/>
            <person name="Ramirez L."/>
            <person name="Alfaro M."/>
            <person name="Sun H."/>
            <person name="Tritt A."/>
            <person name="Yoshinaga Y."/>
            <person name="Zwiers L.-H."/>
            <person name="Turgeon B."/>
            <person name="Goodwin S."/>
            <person name="Spatafora J."/>
            <person name="Crous P."/>
            <person name="Grigoriev I."/>
        </authorList>
    </citation>
    <scope>NUCLEOTIDE SEQUENCE</scope>
    <source>
        <strain evidence="5">CBS 113818</strain>
    </source>
</reference>
<dbReference type="SMART" id="SM00355">
    <property type="entry name" value="ZnF_C2H2"/>
    <property type="match status" value="2"/>
</dbReference>
<dbReference type="PROSITE" id="PS00028">
    <property type="entry name" value="ZINC_FINGER_C2H2_1"/>
    <property type="match status" value="1"/>
</dbReference>
<feature type="domain" description="C2H2-type" evidence="4">
    <location>
        <begin position="534"/>
        <end position="562"/>
    </location>
</feature>